<dbReference type="Gene3D" id="3.40.50.720">
    <property type="entry name" value="NAD(P)-binding Rossmann-like Domain"/>
    <property type="match status" value="1"/>
</dbReference>
<dbReference type="Proteomes" id="UP000000442">
    <property type="component" value="Chromosome"/>
</dbReference>
<sequence>MGHTDHERVLVTGGGGFLGRAIVRQLKMAGDVVTSFSRQSYRELDDLGVRQIQGDLADPQALKQAFTGVDTVFHVAAKPGIWGDFDDYFRVNVTGTENVIQACVRNRVKRLVYTSSPSVVFDGNHMEGVDESVDYPGRFHAPYPETKAIAEQLVRRADGVLTIALRPHLIWGPGDNHLFPGIIRRAGRLRRIGDGTNRVDTIYVDNAARAHILARDALKRNPTLSGNVYFISQDEPVLLWEMVDTFLDVAGFGPVKKTISPGTAFFIGRSLEFFYRLFAVKQEPPMTGFAAKELATSHWFDISRAKQDLGYLPLISTEEGLSRLRQWVSSGEEK</sequence>
<name>C0QLQ2_DESAH</name>
<dbReference type="PANTHER" id="PTHR43245">
    <property type="entry name" value="BIFUNCTIONAL POLYMYXIN RESISTANCE PROTEIN ARNA"/>
    <property type="match status" value="1"/>
</dbReference>
<dbReference type="GO" id="GO:0006694">
    <property type="term" value="P:steroid biosynthetic process"/>
    <property type="evidence" value="ECO:0007669"/>
    <property type="project" value="InterPro"/>
</dbReference>
<organism evidence="4 5">
    <name type="scientific">Desulforapulum autotrophicum (strain ATCC 43914 / DSM 3382 / VKM B-1955 / HRM2)</name>
    <name type="common">Desulfobacterium autotrophicum</name>
    <dbReference type="NCBI Taxonomy" id="177437"/>
    <lineage>
        <taxon>Bacteria</taxon>
        <taxon>Pseudomonadati</taxon>
        <taxon>Thermodesulfobacteriota</taxon>
        <taxon>Desulfobacteria</taxon>
        <taxon>Desulfobacterales</taxon>
        <taxon>Desulfobacteraceae</taxon>
        <taxon>Desulforapulum</taxon>
    </lineage>
</organism>
<evidence type="ECO:0000256" key="2">
    <source>
        <dbReference type="ARBA" id="ARBA00023002"/>
    </source>
</evidence>
<dbReference type="InterPro" id="IPR002225">
    <property type="entry name" value="3Beta_OHSteriod_DH/Estase"/>
</dbReference>
<dbReference type="eggNOG" id="COG0451">
    <property type="taxonomic scope" value="Bacteria"/>
</dbReference>
<dbReference type="HOGENOM" id="CLU_007383_6_1_7"/>
<evidence type="ECO:0000256" key="1">
    <source>
        <dbReference type="ARBA" id="ARBA00009219"/>
    </source>
</evidence>
<dbReference type="Pfam" id="PF01073">
    <property type="entry name" value="3Beta_HSD"/>
    <property type="match status" value="1"/>
</dbReference>
<comment type="similarity">
    <text evidence="1">Belongs to the 3-beta-HSD family.</text>
</comment>
<gene>
    <name evidence="4" type="ordered locus">HRM2_32770</name>
</gene>
<feature type="domain" description="3-beta hydroxysteroid dehydrogenase/isomerase" evidence="3">
    <location>
        <begin position="10"/>
        <end position="252"/>
    </location>
</feature>
<dbReference type="STRING" id="177437.HRM2_32770"/>
<protein>
    <submittedName>
        <fullName evidence="4">3-beta hydroxysteroid dehydrogenase/isomerase family protein</fullName>
    </submittedName>
</protein>
<dbReference type="GO" id="GO:0016616">
    <property type="term" value="F:oxidoreductase activity, acting on the CH-OH group of donors, NAD or NADP as acceptor"/>
    <property type="evidence" value="ECO:0007669"/>
    <property type="project" value="InterPro"/>
</dbReference>
<reference evidence="4 5" key="1">
    <citation type="journal article" date="2009" name="Environ. Microbiol.">
        <title>Genome sequence of Desulfobacterium autotrophicum HRM2, a marine sulfate reducer oxidizing organic carbon completely to carbon dioxide.</title>
        <authorList>
            <person name="Strittmatter A.W."/>
            <person name="Liesegang H."/>
            <person name="Rabus R."/>
            <person name="Decker I."/>
            <person name="Amann J."/>
            <person name="Andres S."/>
            <person name="Henne A."/>
            <person name="Fricke W.F."/>
            <person name="Martinez-Arias R."/>
            <person name="Bartels D."/>
            <person name="Goesmann A."/>
            <person name="Krause L."/>
            <person name="Puehler A."/>
            <person name="Klenk H.P."/>
            <person name="Richter M."/>
            <person name="Schuler M."/>
            <person name="Gloeckner F.O."/>
            <person name="Meyerdierks A."/>
            <person name="Gottschalk G."/>
            <person name="Amann R."/>
        </authorList>
    </citation>
    <scope>NUCLEOTIDE SEQUENCE [LARGE SCALE GENOMIC DNA]</scope>
    <source>
        <strain evidence="5">ATCC 43914 / DSM 3382 / HRM2</strain>
    </source>
</reference>
<dbReference type="InterPro" id="IPR036291">
    <property type="entry name" value="NAD(P)-bd_dom_sf"/>
</dbReference>
<keyword evidence="5" id="KW-1185">Reference proteome</keyword>
<dbReference type="InterPro" id="IPR050177">
    <property type="entry name" value="Lipid_A_modif_metabolic_enz"/>
</dbReference>
<accession>C0QLQ2</accession>
<evidence type="ECO:0000313" key="5">
    <source>
        <dbReference type="Proteomes" id="UP000000442"/>
    </source>
</evidence>
<dbReference type="AlphaFoldDB" id="C0QLQ2"/>
<proteinExistence type="inferred from homology"/>
<dbReference type="KEGG" id="dat:HRM2_32770"/>
<evidence type="ECO:0000313" key="4">
    <source>
        <dbReference type="EMBL" id="ACN16356.1"/>
    </source>
</evidence>
<dbReference type="SUPFAM" id="SSF51735">
    <property type="entry name" value="NAD(P)-binding Rossmann-fold domains"/>
    <property type="match status" value="1"/>
</dbReference>
<dbReference type="PANTHER" id="PTHR43245:SF51">
    <property type="entry name" value="SHORT CHAIN DEHYDROGENASE_REDUCTASE FAMILY 42E, MEMBER 2"/>
    <property type="match status" value="1"/>
</dbReference>
<dbReference type="RefSeq" id="WP_015905118.1">
    <property type="nucleotide sequence ID" value="NC_012108.1"/>
</dbReference>
<keyword evidence="2" id="KW-0560">Oxidoreductase</keyword>
<evidence type="ECO:0000259" key="3">
    <source>
        <dbReference type="Pfam" id="PF01073"/>
    </source>
</evidence>
<dbReference type="EMBL" id="CP001087">
    <property type="protein sequence ID" value="ACN16356.1"/>
    <property type="molecule type" value="Genomic_DNA"/>
</dbReference>